<evidence type="ECO:0000313" key="2">
    <source>
        <dbReference type="Proteomes" id="UP000198847"/>
    </source>
</evidence>
<dbReference type="Proteomes" id="UP000198847">
    <property type="component" value="Unassembled WGS sequence"/>
</dbReference>
<dbReference type="EMBL" id="FODY01000022">
    <property type="protein sequence ID" value="SEP37793.1"/>
    <property type="molecule type" value="Genomic_DNA"/>
</dbReference>
<keyword evidence="2" id="KW-1185">Reference proteome</keyword>
<proteinExistence type="predicted"/>
<accession>A0A1H8XD84</accession>
<dbReference type="OrthoDB" id="1682554at2"/>
<organism evidence="1 2">
    <name type="scientific">Propionispora vibrioides</name>
    <dbReference type="NCBI Taxonomy" id="112903"/>
    <lineage>
        <taxon>Bacteria</taxon>
        <taxon>Bacillati</taxon>
        <taxon>Bacillota</taxon>
        <taxon>Negativicutes</taxon>
        <taxon>Selenomonadales</taxon>
        <taxon>Sporomusaceae</taxon>
        <taxon>Propionispora</taxon>
    </lineage>
</organism>
<evidence type="ECO:0000313" key="1">
    <source>
        <dbReference type="EMBL" id="SEP37793.1"/>
    </source>
</evidence>
<sequence length="127" mass="13126">MPKEQTIISTFPSMTKAEAAKTSLANAGLTDSSIKRSSRFGVSTDDELDSAISSAETLTGLTLFSANTSKESKAAERVLMGADPSVSGFSMSGNPLAGGHAFTLVVFAPPNRVDEAVTIIKQNGGEV</sequence>
<dbReference type="AlphaFoldDB" id="A0A1H8XD84"/>
<dbReference type="RefSeq" id="WP_091749724.1">
    <property type="nucleotide sequence ID" value="NZ_FODY01000022.1"/>
</dbReference>
<gene>
    <name evidence="1" type="ORF">SAMN04490178_12263</name>
</gene>
<protein>
    <submittedName>
        <fullName evidence="1">Uncharacterized protein</fullName>
    </submittedName>
</protein>
<name>A0A1H8XD84_9FIRM</name>
<reference evidence="1 2" key="1">
    <citation type="submission" date="2016-10" db="EMBL/GenBank/DDBJ databases">
        <authorList>
            <person name="de Groot N.N."/>
        </authorList>
    </citation>
    <scope>NUCLEOTIDE SEQUENCE [LARGE SCALE GENOMIC DNA]</scope>
    <source>
        <strain evidence="1 2">DSM 13305</strain>
    </source>
</reference>